<dbReference type="GO" id="GO:0005737">
    <property type="term" value="C:cytoplasm"/>
    <property type="evidence" value="ECO:0007669"/>
    <property type="project" value="InterPro"/>
</dbReference>
<dbReference type="RefSeq" id="WP_124081706.1">
    <property type="nucleotide sequence ID" value="NZ_UWPJ01000036.1"/>
</dbReference>
<dbReference type="EMBL" id="UWPJ01000036">
    <property type="protein sequence ID" value="VCU72124.1"/>
    <property type="molecule type" value="Genomic_DNA"/>
</dbReference>
<feature type="active site" evidence="4">
    <location>
        <position position="9"/>
    </location>
</feature>
<protein>
    <recommendedName>
        <fullName evidence="2">protein-glutamate methylesterase</fullName>
        <ecNumber evidence="2">3.1.1.61</ecNumber>
    </recommendedName>
</protein>
<proteinExistence type="predicted"/>
<organism evidence="7 8">
    <name type="scientific">Pigmentiphaga humi</name>
    <dbReference type="NCBI Taxonomy" id="2478468"/>
    <lineage>
        <taxon>Bacteria</taxon>
        <taxon>Pseudomonadati</taxon>
        <taxon>Pseudomonadota</taxon>
        <taxon>Betaproteobacteria</taxon>
        <taxon>Burkholderiales</taxon>
        <taxon>Alcaligenaceae</taxon>
        <taxon>Pigmentiphaga</taxon>
    </lineage>
</organism>
<keyword evidence="4" id="KW-0145">Chemotaxis</keyword>
<feature type="active site" evidence="4">
    <location>
        <position position="129"/>
    </location>
</feature>
<keyword evidence="1 4" id="KW-0378">Hydrolase</keyword>
<evidence type="ECO:0000313" key="7">
    <source>
        <dbReference type="EMBL" id="VCU72124.1"/>
    </source>
</evidence>
<evidence type="ECO:0000259" key="6">
    <source>
        <dbReference type="PROSITE" id="PS50122"/>
    </source>
</evidence>
<dbReference type="PANTHER" id="PTHR42872">
    <property type="entry name" value="PROTEIN-GLUTAMATE METHYLESTERASE/PROTEIN-GLUTAMINE GLUTAMINASE"/>
    <property type="match status" value="1"/>
</dbReference>
<dbReference type="GO" id="GO:0006935">
    <property type="term" value="P:chemotaxis"/>
    <property type="evidence" value="ECO:0007669"/>
    <property type="project" value="UniProtKB-UniRule"/>
</dbReference>
<reference evidence="7 8" key="1">
    <citation type="submission" date="2018-10" db="EMBL/GenBank/DDBJ databases">
        <authorList>
            <person name="Criscuolo A."/>
        </authorList>
    </citation>
    <scope>NUCLEOTIDE SEQUENCE [LARGE SCALE GENOMIC DNA]</scope>
    <source>
        <strain evidence="7">DnA1</strain>
    </source>
</reference>
<evidence type="ECO:0000256" key="4">
    <source>
        <dbReference type="PROSITE-ProRule" id="PRU00050"/>
    </source>
</evidence>
<evidence type="ECO:0000256" key="5">
    <source>
        <dbReference type="SAM" id="SignalP"/>
    </source>
</evidence>
<dbReference type="AlphaFoldDB" id="A0A3P4B748"/>
<dbReference type="InterPro" id="IPR035909">
    <property type="entry name" value="CheB_C"/>
</dbReference>
<feature type="signal peptide" evidence="5">
    <location>
        <begin position="1"/>
        <end position="30"/>
    </location>
</feature>
<comment type="catalytic activity">
    <reaction evidence="3">
        <text>[protein]-L-glutamate 5-O-methyl ester + H2O = L-glutamyl-[protein] + methanol + H(+)</text>
        <dbReference type="Rhea" id="RHEA:23236"/>
        <dbReference type="Rhea" id="RHEA-COMP:10208"/>
        <dbReference type="Rhea" id="RHEA-COMP:10311"/>
        <dbReference type="ChEBI" id="CHEBI:15377"/>
        <dbReference type="ChEBI" id="CHEBI:15378"/>
        <dbReference type="ChEBI" id="CHEBI:17790"/>
        <dbReference type="ChEBI" id="CHEBI:29973"/>
        <dbReference type="ChEBI" id="CHEBI:82795"/>
        <dbReference type="EC" id="3.1.1.61"/>
    </reaction>
</comment>
<evidence type="ECO:0000256" key="3">
    <source>
        <dbReference type="ARBA" id="ARBA00048267"/>
    </source>
</evidence>
<name>A0A3P4B748_9BURK</name>
<dbReference type="Gene3D" id="3.40.50.180">
    <property type="entry name" value="Methylesterase CheB, C-terminal domain"/>
    <property type="match status" value="1"/>
</dbReference>
<dbReference type="PROSITE" id="PS50122">
    <property type="entry name" value="CHEB"/>
    <property type="match status" value="1"/>
</dbReference>
<dbReference type="CDD" id="cd16433">
    <property type="entry name" value="CheB"/>
    <property type="match status" value="1"/>
</dbReference>
<dbReference type="GO" id="GO:0008984">
    <property type="term" value="F:protein-glutamate methylesterase activity"/>
    <property type="evidence" value="ECO:0007669"/>
    <property type="project" value="UniProtKB-EC"/>
</dbReference>
<dbReference type="EC" id="3.1.1.61" evidence="2"/>
<dbReference type="Proteomes" id="UP000277294">
    <property type="component" value="Unassembled WGS sequence"/>
</dbReference>
<feature type="chain" id="PRO_5018125053" description="protein-glutamate methylesterase" evidence="5">
    <location>
        <begin position="31"/>
        <end position="186"/>
    </location>
</feature>
<dbReference type="PANTHER" id="PTHR42872:SF6">
    <property type="entry name" value="PROTEIN-GLUTAMATE METHYLESTERASE_PROTEIN-GLUTAMINE GLUTAMINASE"/>
    <property type="match status" value="1"/>
</dbReference>
<sequence>MELVVIGCSTGGLRALQVLLGGLAPCPATAFVAAIHTASADTGLLCELLAPWTSMPVVEAQERTPVRSGTLQLAPPGYHLLIGTDRHFQLSVDPKISFVRPSVTVLLESAAAAYRDRLAGVILTGANDDGAAGLLAVRAHGGLALVQDPLEAQAPAMPQAALDLAGADHCLSLAGLAATLNRICKT</sequence>
<feature type="domain" description="CheB-type methylesterase" evidence="6">
    <location>
        <begin position="1"/>
        <end position="186"/>
    </location>
</feature>
<dbReference type="OrthoDB" id="9791760at2"/>
<keyword evidence="5" id="KW-0732">Signal</keyword>
<evidence type="ECO:0000313" key="8">
    <source>
        <dbReference type="Proteomes" id="UP000277294"/>
    </source>
</evidence>
<gene>
    <name evidence="7" type="primary">cheB_3</name>
    <name evidence="7" type="ORF">PIGHUM_04220</name>
</gene>
<evidence type="ECO:0000256" key="1">
    <source>
        <dbReference type="ARBA" id="ARBA00022801"/>
    </source>
</evidence>
<accession>A0A3P4B748</accession>
<dbReference type="SUPFAM" id="SSF52738">
    <property type="entry name" value="Methylesterase CheB, C-terminal domain"/>
    <property type="match status" value="1"/>
</dbReference>
<keyword evidence="8" id="KW-1185">Reference proteome</keyword>
<dbReference type="Pfam" id="PF01339">
    <property type="entry name" value="CheB_methylest"/>
    <property type="match status" value="1"/>
</dbReference>
<evidence type="ECO:0000256" key="2">
    <source>
        <dbReference type="ARBA" id="ARBA00039140"/>
    </source>
</evidence>
<feature type="active site" evidence="4">
    <location>
        <position position="36"/>
    </location>
</feature>
<dbReference type="GO" id="GO:0000156">
    <property type="term" value="F:phosphorelay response regulator activity"/>
    <property type="evidence" value="ECO:0007669"/>
    <property type="project" value="InterPro"/>
</dbReference>
<dbReference type="InterPro" id="IPR000673">
    <property type="entry name" value="Sig_transdc_resp-reg_Me-estase"/>
</dbReference>